<accession>A0A6J4S9H9</accession>
<feature type="compositionally biased region" description="Basic residues" evidence="1">
    <location>
        <begin position="65"/>
        <end position="76"/>
    </location>
</feature>
<feature type="non-terminal residue" evidence="2">
    <location>
        <position position="96"/>
    </location>
</feature>
<sequence length="96" mass="9683">GHLRVSLPARRRIRRRASAGNGAVIGRLPVVRRSGAEGVLQADAEVGAARAGGGDRPCGEDASRTGRRHVAAARRRAAADSGASADPSAPAPAPAM</sequence>
<evidence type="ECO:0000256" key="1">
    <source>
        <dbReference type="SAM" id="MobiDB-lite"/>
    </source>
</evidence>
<name>A0A6J4S9H9_9ACTN</name>
<feature type="non-terminal residue" evidence="2">
    <location>
        <position position="1"/>
    </location>
</feature>
<organism evidence="2">
    <name type="scientific">uncultured Solirubrobacteraceae bacterium</name>
    <dbReference type="NCBI Taxonomy" id="1162706"/>
    <lineage>
        <taxon>Bacteria</taxon>
        <taxon>Bacillati</taxon>
        <taxon>Actinomycetota</taxon>
        <taxon>Thermoleophilia</taxon>
        <taxon>Solirubrobacterales</taxon>
        <taxon>Solirubrobacteraceae</taxon>
        <taxon>environmental samples</taxon>
    </lineage>
</organism>
<reference evidence="2" key="1">
    <citation type="submission" date="2020-02" db="EMBL/GenBank/DDBJ databases">
        <authorList>
            <person name="Meier V. D."/>
        </authorList>
    </citation>
    <scope>NUCLEOTIDE SEQUENCE</scope>
    <source>
        <strain evidence="2">AVDCRST_MAG69</strain>
    </source>
</reference>
<dbReference type="AlphaFoldDB" id="A0A6J4S9H9"/>
<feature type="region of interest" description="Disordered" evidence="1">
    <location>
        <begin position="48"/>
        <end position="96"/>
    </location>
</feature>
<evidence type="ECO:0000313" key="2">
    <source>
        <dbReference type="EMBL" id="CAA9488002.1"/>
    </source>
</evidence>
<dbReference type="EMBL" id="CADCVP010000129">
    <property type="protein sequence ID" value="CAA9488002.1"/>
    <property type="molecule type" value="Genomic_DNA"/>
</dbReference>
<feature type="compositionally biased region" description="Low complexity" evidence="1">
    <location>
        <begin position="79"/>
        <end position="88"/>
    </location>
</feature>
<protein>
    <submittedName>
        <fullName evidence="2">Uncharacterized protein</fullName>
    </submittedName>
</protein>
<proteinExistence type="predicted"/>
<gene>
    <name evidence="2" type="ORF">AVDCRST_MAG69-1177</name>
</gene>